<dbReference type="Proteomes" id="UP000254601">
    <property type="component" value="Unassembled WGS sequence"/>
</dbReference>
<evidence type="ECO:0000259" key="6">
    <source>
        <dbReference type="Pfam" id="PF01048"/>
    </source>
</evidence>
<dbReference type="PANTHER" id="PTHR46832:SF1">
    <property type="entry name" value="5'-METHYLTHIOADENOSINE_S-ADENOSYLHOMOCYSTEINE NUCLEOSIDASE"/>
    <property type="match status" value="1"/>
</dbReference>
<gene>
    <name evidence="7" type="primary">mtnN_1</name>
    <name evidence="7" type="ORF">NCTC13337_00009</name>
</gene>
<dbReference type="NCBIfam" id="NF004079">
    <property type="entry name" value="PRK05584.1"/>
    <property type="match status" value="1"/>
</dbReference>
<keyword evidence="5" id="KW-0486">Methionine biosynthesis</keyword>
<dbReference type="EMBL" id="UHIC01000001">
    <property type="protein sequence ID" value="SUO93004.1"/>
    <property type="molecule type" value="Genomic_DNA"/>
</dbReference>
<reference evidence="7 8" key="1">
    <citation type="submission" date="2018-06" db="EMBL/GenBank/DDBJ databases">
        <authorList>
            <consortium name="Pathogen Informatics"/>
            <person name="Doyle S."/>
        </authorList>
    </citation>
    <scope>NUCLEOTIDE SEQUENCE [LARGE SCALE GENOMIC DNA]</scope>
    <source>
        <strain evidence="7 8">NCTC13337</strain>
    </source>
</reference>
<sequence length="237" mass="25880">MTNHPIAIIAAIAKETPLLVSKLTNRQEEIYAGMQIYQGLLCNTPVVILQSGHGKVSAALGTSTLIERYHAKFIISTGVAGALQSNIAQGHIIIGNELAYHDSHLNALEHIANPIPAAPNHYLSDDTFSHLILKTAQNLYPTICHEGLIVSGDTFIEKKENILQTFPTALAVDTQSAAIAQTCFYHNTPYAIIRAISDQADRNALKDYKIQIEKTAQQSCNIVLNILCQKQQLLKAS</sequence>
<protein>
    <recommendedName>
        <fullName evidence="2">adenosylhomocysteine nucleosidase</fullName>
        <ecNumber evidence="2">3.2.2.9</ecNumber>
    </recommendedName>
</protein>
<dbReference type="InterPro" id="IPR010049">
    <property type="entry name" value="MTA_SAH_Nsdase"/>
</dbReference>
<evidence type="ECO:0000313" key="7">
    <source>
        <dbReference type="EMBL" id="SUO93004.1"/>
    </source>
</evidence>
<dbReference type="GO" id="GO:0008782">
    <property type="term" value="F:adenosylhomocysteine nucleosidase activity"/>
    <property type="evidence" value="ECO:0007669"/>
    <property type="project" value="UniProtKB-EC"/>
</dbReference>
<feature type="domain" description="Nucleoside phosphorylase" evidence="6">
    <location>
        <begin position="5"/>
        <end position="226"/>
    </location>
</feature>
<keyword evidence="8" id="KW-1185">Reference proteome</keyword>
<dbReference type="EC" id="3.2.2.9" evidence="2"/>
<evidence type="ECO:0000256" key="1">
    <source>
        <dbReference type="ARBA" id="ARBA00004945"/>
    </source>
</evidence>
<keyword evidence="4 7" id="KW-0378">Hydrolase</keyword>
<dbReference type="UniPathway" id="UPA00904">
    <property type="reaction ID" value="UER00871"/>
</dbReference>
<keyword evidence="3" id="KW-0028">Amino-acid biosynthesis</keyword>
<dbReference type="SUPFAM" id="SSF53167">
    <property type="entry name" value="Purine and uridine phosphorylases"/>
    <property type="match status" value="1"/>
</dbReference>
<evidence type="ECO:0000256" key="3">
    <source>
        <dbReference type="ARBA" id="ARBA00022605"/>
    </source>
</evidence>
<dbReference type="CDD" id="cd09008">
    <property type="entry name" value="MTAN"/>
    <property type="match status" value="1"/>
</dbReference>
<evidence type="ECO:0000256" key="2">
    <source>
        <dbReference type="ARBA" id="ARBA00011974"/>
    </source>
</evidence>
<dbReference type="InterPro" id="IPR000845">
    <property type="entry name" value="Nucleoside_phosphorylase_d"/>
</dbReference>
<accession>A0A380MLG3</accession>
<dbReference type="NCBIfam" id="TIGR01704">
    <property type="entry name" value="MTA_SAH-Nsdase"/>
    <property type="match status" value="1"/>
</dbReference>
<evidence type="ECO:0000256" key="4">
    <source>
        <dbReference type="ARBA" id="ARBA00022801"/>
    </source>
</evidence>
<dbReference type="GO" id="GO:0019284">
    <property type="term" value="P:L-methionine salvage from S-adenosylmethionine"/>
    <property type="evidence" value="ECO:0007669"/>
    <property type="project" value="TreeGrafter"/>
</dbReference>
<dbReference type="GO" id="GO:0019509">
    <property type="term" value="P:L-methionine salvage from methylthioadenosine"/>
    <property type="evidence" value="ECO:0007669"/>
    <property type="project" value="UniProtKB-UniPathway"/>
</dbReference>
<dbReference type="GO" id="GO:0005829">
    <property type="term" value="C:cytosol"/>
    <property type="evidence" value="ECO:0007669"/>
    <property type="project" value="TreeGrafter"/>
</dbReference>
<organism evidence="7 8">
    <name type="scientific">Suttonella ornithocola</name>
    <dbReference type="NCBI Taxonomy" id="279832"/>
    <lineage>
        <taxon>Bacteria</taxon>
        <taxon>Pseudomonadati</taxon>
        <taxon>Pseudomonadota</taxon>
        <taxon>Gammaproteobacteria</taxon>
        <taxon>Cardiobacteriales</taxon>
        <taxon>Cardiobacteriaceae</taxon>
        <taxon>Suttonella</taxon>
    </lineage>
</organism>
<dbReference type="Pfam" id="PF01048">
    <property type="entry name" value="PNP_UDP_1"/>
    <property type="match status" value="1"/>
</dbReference>
<dbReference type="PANTHER" id="PTHR46832">
    <property type="entry name" value="5'-METHYLTHIOADENOSINE/S-ADENOSYLHOMOCYSTEINE NUCLEOSIDASE"/>
    <property type="match status" value="1"/>
</dbReference>
<dbReference type="GO" id="GO:0008930">
    <property type="term" value="F:methylthioadenosine nucleosidase activity"/>
    <property type="evidence" value="ECO:0007669"/>
    <property type="project" value="InterPro"/>
</dbReference>
<name>A0A380MLG3_9GAMM</name>
<dbReference type="AlphaFoldDB" id="A0A380MLG3"/>
<dbReference type="InterPro" id="IPR035994">
    <property type="entry name" value="Nucleoside_phosphorylase_sf"/>
</dbReference>
<dbReference type="Gene3D" id="3.40.50.1580">
    <property type="entry name" value="Nucleoside phosphorylase domain"/>
    <property type="match status" value="1"/>
</dbReference>
<dbReference type="GO" id="GO:0009164">
    <property type="term" value="P:nucleoside catabolic process"/>
    <property type="evidence" value="ECO:0007669"/>
    <property type="project" value="InterPro"/>
</dbReference>
<comment type="pathway">
    <text evidence="1">Amino-acid biosynthesis; L-methionine biosynthesis via salvage pathway; S-methyl-5-thio-alpha-D-ribose 1-phosphate from S-methyl-5'-thioadenosine (hydrolase route): step 1/2.</text>
</comment>
<evidence type="ECO:0000313" key="8">
    <source>
        <dbReference type="Proteomes" id="UP000254601"/>
    </source>
</evidence>
<evidence type="ECO:0000256" key="5">
    <source>
        <dbReference type="ARBA" id="ARBA00023167"/>
    </source>
</evidence>
<keyword evidence="7" id="KW-0326">Glycosidase</keyword>
<dbReference type="RefSeq" id="WP_072576819.1">
    <property type="nucleotide sequence ID" value="NZ_LWHB01000106.1"/>
</dbReference>
<proteinExistence type="predicted"/>